<gene>
    <name evidence="8" type="primary">proB</name>
    <name evidence="10" type="ORF">MB2181_06125</name>
</gene>
<comment type="subcellular location">
    <subcellularLocation>
        <location evidence="8">Cytoplasm</location>
    </subcellularLocation>
</comment>
<dbReference type="GO" id="GO:0005524">
    <property type="term" value="F:ATP binding"/>
    <property type="evidence" value="ECO:0007669"/>
    <property type="project" value="UniProtKB-KW"/>
</dbReference>
<dbReference type="InterPro" id="IPR001048">
    <property type="entry name" value="Asp/Glu/Uridylate_kinase"/>
</dbReference>
<dbReference type="Proteomes" id="UP000054262">
    <property type="component" value="Unassembled WGS sequence"/>
</dbReference>
<evidence type="ECO:0000256" key="6">
    <source>
        <dbReference type="ARBA" id="ARBA00022777"/>
    </source>
</evidence>
<protein>
    <recommendedName>
        <fullName evidence="8">Glutamate 5-kinase</fullName>
        <ecNumber evidence="8">2.7.2.11</ecNumber>
    </recommendedName>
    <alternativeName>
        <fullName evidence="8">Gamma-glutamyl kinase</fullName>
        <shortName evidence="8">GK</shortName>
    </alternativeName>
</protein>
<dbReference type="PROSITE" id="PS50890">
    <property type="entry name" value="PUA"/>
    <property type="match status" value="1"/>
</dbReference>
<dbReference type="Pfam" id="PF00696">
    <property type="entry name" value="AA_kinase"/>
    <property type="match status" value="1"/>
</dbReference>
<dbReference type="GO" id="GO:0005829">
    <property type="term" value="C:cytosol"/>
    <property type="evidence" value="ECO:0007669"/>
    <property type="project" value="TreeGrafter"/>
</dbReference>
<feature type="binding site" evidence="8">
    <location>
        <position position="55"/>
    </location>
    <ligand>
        <name>substrate</name>
    </ligand>
</feature>
<keyword evidence="1 8" id="KW-0963">Cytoplasm</keyword>
<dbReference type="InterPro" id="IPR005715">
    <property type="entry name" value="Glu_5kinase/COase_Synthase"/>
</dbReference>
<keyword evidence="6 8" id="KW-0418">Kinase</keyword>
<dbReference type="GO" id="GO:0003723">
    <property type="term" value="F:RNA binding"/>
    <property type="evidence" value="ECO:0007669"/>
    <property type="project" value="InterPro"/>
</dbReference>
<name>A0P7X2_9PROT</name>
<dbReference type="PROSITE" id="PS00902">
    <property type="entry name" value="GLUTAMATE_5_KINASE"/>
    <property type="match status" value="1"/>
</dbReference>
<comment type="catalytic activity">
    <reaction evidence="8">
        <text>L-glutamate + ATP = L-glutamyl 5-phosphate + ADP</text>
        <dbReference type="Rhea" id="RHEA:14877"/>
        <dbReference type="ChEBI" id="CHEBI:29985"/>
        <dbReference type="ChEBI" id="CHEBI:30616"/>
        <dbReference type="ChEBI" id="CHEBI:58274"/>
        <dbReference type="ChEBI" id="CHEBI:456216"/>
        <dbReference type="EC" id="2.7.2.11"/>
    </reaction>
</comment>
<feature type="binding site" evidence="8">
    <location>
        <begin position="216"/>
        <end position="222"/>
    </location>
    <ligand>
        <name>ATP</name>
        <dbReference type="ChEBI" id="CHEBI:30616"/>
    </ligand>
</feature>
<keyword evidence="7 8" id="KW-0067">ATP-binding</keyword>
<comment type="similarity">
    <text evidence="8">Belongs to the glutamate 5-kinase family.</text>
</comment>
<dbReference type="PANTHER" id="PTHR43654:SF1">
    <property type="entry name" value="ISOPENTENYL PHOSPHATE KINASE"/>
    <property type="match status" value="1"/>
</dbReference>
<dbReference type="PANTHER" id="PTHR43654">
    <property type="entry name" value="GLUTAMATE 5-KINASE"/>
    <property type="match status" value="1"/>
</dbReference>
<dbReference type="EMBL" id="AAUX01000001">
    <property type="protein sequence ID" value="EAV47632.1"/>
    <property type="molecule type" value="Genomic_DNA"/>
</dbReference>
<dbReference type="NCBIfam" id="TIGR01027">
    <property type="entry name" value="proB"/>
    <property type="match status" value="1"/>
</dbReference>
<accession>A0P7X2</accession>
<dbReference type="PIRSF" id="PIRSF000729">
    <property type="entry name" value="GK"/>
    <property type="match status" value="1"/>
</dbReference>
<dbReference type="GO" id="GO:0004349">
    <property type="term" value="F:glutamate 5-kinase activity"/>
    <property type="evidence" value="ECO:0007669"/>
    <property type="project" value="UniProtKB-UniRule"/>
</dbReference>
<evidence type="ECO:0000256" key="8">
    <source>
        <dbReference type="HAMAP-Rule" id="MF_00456"/>
    </source>
</evidence>
<dbReference type="FunFam" id="3.40.1160.10:FF:000018">
    <property type="entry name" value="Glutamate 5-kinase"/>
    <property type="match status" value="1"/>
</dbReference>
<dbReference type="InterPro" id="IPR002478">
    <property type="entry name" value="PUA"/>
</dbReference>
<dbReference type="InterPro" id="IPR019797">
    <property type="entry name" value="Glutamate_5-kinase_CS"/>
</dbReference>
<feature type="binding site" evidence="8">
    <location>
        <position position="154"/>
    </location>
    <ligand>
        <name>substrate</name>
    </ligand>
</feature>
<dbReference type="UniPathway" id="UPA00098">
    <property type="reaction ID" value="UER00359"/>
</dbReference>
<evidence type="ECO:0000313" key="11">
    <source>
        <dbReference type="Proteomes" id="UP000054262"/>
    </source>
</evidence>
<dbReference type="SMART" id="SM00359">
    <property type="entry name" value="PUA"/>
    <property type="match status" value="1"/>
</dbReference>
<feature type="domain" description="PUA" evidence="9">
    <location>
        <begin position="282"/>
        <end position="365"/>
    </location>
</feature>
<comment type="function">
    <text evidence="8">Catalyzes the transfer of a phosphate group to glutamate to form L-glutamate 5-phosphate.</text>
</comment>
<dbReference type="SUPFAM" id="SSF88697">
    <property type="entry name" value="PUA domain-like"/>
    <property type="match status" value="1"/>
</dbReference>
<dbReference type="InterPro" id="IPR015947">
    <property type="entry name" value="PUA-like_sf"/>
</dbReference>
<evidence type="ECO:0000256" key="4">
    <source>
        <dbReference type="ARBA" id="ARBA00022679"/>
    </source>
</evidence>
<dbReference type="HAMAP" id="MF_00456">
    <property type="entry name" value="ProB"/>
    <property type="match status" value="1"/>
</dbReference>
<evidence type="ECO:0000256" key="7">
    <source>
        <dbReference type="ARBA" id="ARBA00022840"/>
    </source>
</evidence>
<proteinExistence type="inferred from homology"/>
<reference evidence="10 11" key="1">
    <citation type="submission" date="2006-11" db="EMBL/GenBank/DDBJ databases">
        <authorList>
            <person name="Giovannoni S."/>
            <person name="Vergin K."/>
            <person name="Ferriera S."/>
            <person name="Johnson J."/>
            <person name="Kravitz S."/>
            <person name="Beeson K."/>
            <person name="Sutton G."/>
            <person name="Rogers Y.-H."/>
            <person name="Friedman R."/>
            <person name="Frazier M."/>
            <person name="Venter J.C."/>
        </authorList>
    </citation>
    <scope>NUCLEOTIDE SEQUENCE [LARGE SCALE GENOMIC DNA]</scope>
    <source>
        <strain evidence="10 11">HTCC2181</strain>
    </source>
</reference>
<evidence type="ECO:0000256" key="2">
    <source>
        <dbReference type="ARBA" id="ARBA00022605"/>
    </source>
</evidence>
<dbReference type="GO" id="GO:0055129">
    <property type="term" value="P:L-proline biosynthetic process"/>
    <property type="evidence" value="ECO:0007669"/>
    <property type="project" value="UniProtKB-UniRule"/>
</dbReference>
<dbReference type="PRINTS" id="PR00474">
    <property type="entry name" value="GLU5KINASE"/>
</dbReference>
<evidence type="ECO:0000256" key="3">
    <source>
        <dbReference type="ARBA" id="ARBA00022650"/>
    </source>
</evidence>
<dbReference type="Pfam" id="PF01472">
    <property type="entry name" value="PUA"/>
    <property type="match status" value="1"/>
</dbReference>
<dbReference type="InterPro" id="IPR001057">
    <property type="entry name" value="Glu/AcGlu_kinase"/>
</dbReference>
<feature type="binding site" evidence="8">
    <location>
        <position position="15"/>
    </location>
    <ligand>
        <name>ATP</name>
        <dbReference type="ChEBI" id="CHEBI:30616"/>
    </ligand>
</feature>
<keyword evidence="3 8" id="KW-0641">Proline biosynthesis</keyword>
<evidence type="ECO:0000313" key="10">
    <source>
        <dbReference type="EMBL" id="EAV47632.1"/>
    </source>
</evidence>
<dbReference type="FunFam" id="2.30.130.10:FF:000007">
    <property type="entry name" value="Glutamate 5-kinase"/>
    <property type="match status" value="1"/>
</dbReference>
<dbReference type="OrthoDB" id="9804434at2"/>
<dbReference type="InterPro" id="IPR036974">
    <property type="entry name" value="PUA_sf"/>
</dbReference>
<organism evidence="10 11">
    <name type="scientific">Methylophilales bacterium HTCC2181</name>
    <dbReference type="NCBI Taxonomy" id="383631"/>
    <lineage>
        <taxon>Bacteria</taxon>
        <taxon>Pseudomonadati</taxon>
        <taxon>Pseudomonadota</taxon>
        <taxon>Betaproteobacteria</taxon>
        <taxon>Nitrosomonadales</taxon>
        <taxon>OM43 clade</taxon>
    </lineage>
</organism>
<dbReference type="EC" id="2.7.2.11" evidence="8"/>
<keyword evidence="2 8" id="KW-0028">Amino-acid biosynthesis</keyword>
<dbReference type="InterPro" id="IPR011529">
    <property type="entry name" value="Glu_5kinase"/>
</dbReference>
<keyword evidence="11" id="KW-1185">Reference proteome</keyword>
<dbReference type="InterPro" id="IPR041739">
    <property type="entry name" value="G5K_ProB"/>
</dbReference>
<evidence type="ECO:0000256" key="1">
    <source>
        <dbReference type="ARBA" id="ARBA00022490"/>
    </source>
</evidence>
<dbReference type="Gene3D" id="2.30.130.10">
    <property type="entry name" value="PUA domain"/>
    <property type="match status" value="1"/>
</dbReference>
<sequence length="385" mass="42300">MIKINFSSSKRVVVKLGSSIVTKEGGGINELQLAHIVEQIAELVRQKKEVVLVSSGAIAAGLKKLGYKERPHQLSELRAAASVGQMVIAQIYEQLFSKAGLVSSLILLTHDDLSIKKSYLNARSTVSHLIEHKIIPVINENDTVADDEIRFGDNDTLAAMVANLIEADYLVLLTDQEGLFSDDPRKNTKAILIDHAYIDDAKLEVVAQDTTSKVGTGGMLTKIKAAQRASLSGTHTIIASGKTPNILIQLNEDESAGTHLECNVPELVTKKKWIANNLRSKGKIYIDKGAEEAIVFNGKSLLPAGVIRAEGKFNRGEIVRCINSKNKEIAKGLVNYSSQELEKIKGYSSDEIELLLGYINESNLIHRDNMVIFFKEKIKKEKVNE</sequence>
<keyword evidence="4 8" id="KW-0808">Transferase</keyword>
<dbReference type="CDD" id="cd21157">
    <property type="entry name" value="PUA_G5K"/>
    <property type="match status" value="1"/>
</dbReference>
<dbReference type="AlphaFoldDB" id="A0P7X2"/>
<keyword evidence="5 8" id="KW-0547">Nucleotide-binding</keyword>
<comment type="caution">
    <text evidence="10">The sequence shown here is derived from an EMBL/GenBank/DDBJ whole genome shotgun (WGS) entry which is preliminary data.</text>
</comment>
<feature type="binding site" evidence="8">
    <location>
        <begin position="174"/>
        <end position="175"/>
    </location>
    <ligand>
        <name>ATP</name>
        <dbReference type="ChEBI" id="CHEBI:30616"/>
    </ligand>
</feature>
<evidence type="ECO:0000259" key="9">
    <source>
        <dbReference type="SMART" id="SM00359"/>
    </source>
</evidence>
<comment type="pathway">
    <text evidence="8">Amino-acid biosynthesis; L-proline biosynthesis; L-glutamate 5-semialdehyde from L-glutamate: step 1/2.</text>
</comment>
<dbReference type="InterPro" id="IPR036393">
    <property type="entry name" value="AceGlu_kinase-like_sf"/>
</dbReference>
<dbReference type="Gene3D" id="3.40.1160.10">
    <property type="entry name" value="Acetylglutamate kinase-like"/>
    <property type="match status" value="1"/>
</dbReference>
<evidence type="ECO:0000256" key="5">
    <source>
        <dbReference type="ARBA" id="ARBA00022741"/>
    </source>
</evidence>
<feature type="binding site" evidence="8">
    <location>
        <position position="142"/>
    </location>
    <ligand>
        <name>substrate</name>
    </ligand>
</feature>
<dbReference type="SUPFAM" id="SSF53633">
    <property type="entry name" value="Carbamate kinase-like"/>
    <property type="match status" value="1"/>
</dbReference>
<dbReference type="CDD" id="cd04242">
    <property type="entry name" value="AAK_G5K_ProB"/>
    <property type="match status" value="1"/>
</dbReference>